<dbReference type="InterPro" id="IPR001375">
    <property type="entry name" value="Peptidase_S9_cat"/>
</dbReference>
<dbReference type="InterPro" id="IPR002470">
    <property type="entry name" value="Peptidase_S9A"/>
</dbReference>
<dbReference type="Pfam" id="PF02897">
    <property type="entry name" value="Peptidase_S9_N"/>
    <property type="match status" value="1"/>
</dbReference>
<dbReference type="PANTHER" id="PTHR42881">
    <property type="entry name" value="PROLYL ENDOPEPTIDASE"/>
    <property type="match status" value="1"/>
</dbReference>
<evidence type="ECO:0000256" key="2">
    <source>
        <dbReference type="ARBA" id="ARBA00022801"/>
    </source>
</evidence>
<dbReference type="RefSeq" id="WP_284311351.1">
    <property type="nucleotide sequence ID" value="NZ_BSPC01000013.1"/>
</dbReference>
<comment type="caution">
    <text evidence="6">The sequence shown here is derived from an EMBL/GenBank/DDBJ whole genome shotgun (WGS) entry which is preliminary data.</text>
</comment>
<evidence type="ECO:0000256" key="3">
    <source>
        <dbReference type="ARBA" id="ARBA00022825"/>
    </source>
</evidence>
<dbReference type="SUPFAM" id="SSF50993">
    <property type="entry name" value="Peptidase/esterase 'gauge' domain"/>
    <property type="match status" value="1"/>
</dbReference>
<dbReference type="InterPro" id="IPR029058">
    <property type="entry name" value="AB_hydrolase_fold"/>
</dbReference>
<organism evidence="6 7">
    <name type="scientific">Labrys miyagiensis</name>
    <dbReference type="NCBI Taxonomy" id="346912"/>
    <lineage>
        <taxon>Bacteria</taxon>
        <taxon>Pseudomonadati</taxon>
        <taxon>Pseudomonadota</taxon>
        <taxon>Alphaproteobacteria</taxon>
        <taxon>Hyphomicrobiales</taxon>
        <taxon>Xanthobacteraceae</taxon>
        <taxon>Labrys</taxon>
    </lineage>
</organism>
<keyword evidence="1" id="KW-0645">Protease</keyword>
<dbReference type="Gene3D" id="3.40.50.1820">
    <property type="entry name" value="alpha/beta hydrolase"/>
    <property type="match status" value="1"/>
</dbReference>
<sequence length="693" mass="76258">MTAPDLCPTLAAPDDDPYLWLEEIEGSAALAWVAERSQATMAKFGDAGFAADRDTLTAILDRPDRIPDVTRRGRYLYNFWQDAANPRGVWRRTSFASFATPEPEWELVLDLDALAKEENEDWVWGGSAVEPEEKRRTMLRLSRGGSDAVVHREFDIETRGFPADGFVLPQAKGGIAWLDENTLLLSSALGDGMATTSGYARTVRLWRRGEDPLKASVIFETKPDFMSAWAGVDRTASKPRVWFMEKPAFFETNGWLGDASGPKTRFELPADAHWDAFDDWLVVKPRTPWTPAAQTYAADVLLGIGLSAFQAGSRDFSVLFEPGERRVLDGFFWNKGQLVLSILDNLKPHFEIATPSPSAWRRHPIEALPSTGVVHVWSLDSEDADTNGEMMVALQDPITPPQVSLMDVSDPEALAGPTVLKRGPEVFDANGLRVTQHEAVSVDGEKIPYTQVGPAGETGEAPVHLTGYGGFEVTLQPTYMASVGKLWLERGGTHVMANLRGGGEFGSRWHEAGRRQGKFLSHEDFAAIATDLVRRGVTRPGLIAAEGGSNGGLLIANMLTRHPGKFGALFCTIPLIDMRRYTRLLAGASWIDEYGDPDKPEDWAFLQKISAYHTAGPGSYPPILLATTRRDDRVHPGHARKMAAKLESLGHRVHFYEPQAGGHGYGKDNSERASFIALGYSFLRKAIGWEVGS</sequence>
<keyword evidence="3" id="KW-0720">Serine protease</keyword>
<dbReference type="InterPro" id="IPR023302">
    <property type="entry name" value="Pept_S9A_N"/>
</dbReference>
<dbReference type="Pfam" id="PF00326">
    <property type="entry name" value="Peptidase_S9"/>
    <property type="match status" value="1"/>
</dbReference>
<name>A0ABQ6CDQ8_9HYPH</name>
<feature type="domain" description="Peptidase S9A N-terminal" evidence="5">
    <location>
        <begin position="16"/>
        <end position="237"/>
    </location>
</feature>
<dbReference type="InterPro" id="IPR051167">
    <property type="entry name" value="Prolyl_oligopep/macrocyclase"/>
</dbReference>
<keyword evidence="2" id="KW-0378">Hydrolase</keyword>
<evidence type="ECO:0000259" key="5">
    <source>
        <dbReference type="Pfam" id="PF02897"/>
    </source>
</evidence>
<dbReference type="Gene3D" id="2.130.10.120">
    <property type="entry name" value="Prolyl oligopeptidase, N-terminal domain"/>
    <property type="match status" value="1"/>
</dbReference>
<proteinExistence type="predicted"/>
<evidence type="ECO:0000259" key="4">
    <source>
        <dbReference type="Pfam" id="PF00326"/>
    </source>
</evidence>
<dbReference type="Proteomes" id="UP001156882">
    <property type="component" value="Unassembled WGS sequence"/>
</dbReference>
<feature type="domain" description="Peptidase S9 prolyl oligopeptidase catalytic" evidence="4">
    <location>
        <begin position="486"/>
        <end position="688"/>
    </location>
</feature>
<dbReference type="SUPFAM" id="SSF53474">
    <property type="entry name" value="alpha/beta-Hydrolases"/>
    <property type="match status" value="1"/>
</dbReference>
<evidence type="ECO:0000256" key="1">
    <source>
        <dbReference type="ARBA" id="ARBA00022670"/>
    </source>
</evidence>
<dbReference type="EMBL" id="BSPC01000013">
    <property type="protein sequence ID" value="GLS18498.1"/>
    <property type="molecule type" value="Genomic_DNA"/>
</dbReference>
<protein>
    <submittedName>
        <fullName evidence="6">Prolyl oligopeptidase</fullName>
    </submittedName>
</protein>
<keyword evidence="7" id="KW-1185">Reference proteome</keyword>
<gene>
    <name evidence="6" type="ORF">GCM10007874_15150</name>
</gene>
<dbReference type="PRINTS" id="PR00862">
    <property type="entry name" value="PROLIGOPTASE"/>
</dbReference>
<reference evidence="7" key="1">
    <citation type="journal article" date="2019" name="Int. J. Syst. Evol. Microbiol.">
        <title>The Global Catalogue of Microorganisms (GCM) 10K type strain sequencing project: providing services to taxonomists for standard genome sequencing and annotation.</title>
        <authorList>
            <consortium name="The Broad Institute Genomics Platform"/>
            <consortium name="The Broad Institute Genome Sequencing Center for Infectious Disease"/>
            <person name="Wu L."/>
            <person name="Ma J."/>
        </authorList>
    </citation>
    <scope>NUCLEOTIDE SEQUENCE [LARGE SCALE GENOMIC DNA]</scope>
    <source>
        <strain evidence="7">NBRC 101365</strain>
    </source>
</reference>
<evidence type="ECO:0000313" key="7">
    <source>
        <dbReference type="Proteomes" id="UP001156882"/>
    </source>
</evidence>
<accession>A0ABQ6CDQ8</accession>
<evidence type="ECO:0000313" key="6">
    <source>
        <dbReference type="EMBL" id="GLS18498.1"/>
    </source>
</evidence>
<dbReference type="PANTHER" id="PTHR42881:SF13">
    <property type="entry name" value="PROLYL ENDOPEPTIDASE"/>
    <property type="match status" value="1"/>
</dbReference>